<dbReference type="EMBL" id="JAUDUY010000004">
    <property type="protein sequence ID" value="MDM9631605.1"/>
    <property type="molecule type" value="Genomic_DNA"/>
</dbReference>
<keyword evidence="2" id="KW-1185">Reference proteome</keyword>
<evidence type="ECO:0000313" key="1">
    <source>
        <dbReference type="EMBL" id="MDM9631605.1"/>
    </source>
</evidence>
<organism evidence="1 2">
    <name type="scientific">Robiginitalea aurantiaca</name>
    <dbReference type="NCBI Taxonomy" id="3056915"/>
    <lineage>
        <taxon>Bacteria</taxon>
        <taxon>Pseudomonadati</taxon>
        <taxon>Bacteroidota</taxon>
        <taxon>Flavobacteriia</taxon>
        <taxon>Flavobacteriales</taxon>
        <taxon>Flavobacteriaceae</taxon>
        <taxon>Robiginitalea</taxon>
    </lineage>
</organism>
<reference evidence="1" key="1">
    <citation type="submission" date="2023-06" db="EMBL/GenBank/DDBJ databases">
        <title>Robiginitalea aurantiacus sp. nov. and Algoriphagus sediminis sp. nov., isolated from coastal sediment.</title>
        <authorList>
            <person name="Zhou Z.Y."/>
            <person name="An J."/>
            <person name="Jia Y.W."/>
            <person name="Du Z.J."/>
        </authorList>
    </citation>
    <scope>NUCLEOTIDE SEQUENCE</scope>
    <source>
        <strain evidence="1">M39</strain>
    </source>
</reference>
<gene>
    <name evidence="1" type="ORF">QU605_08995</name>
</gene>
<accession>A0ABT7WFB1</accession>
<comment type="caution">
    <text evidence="1">The sequence shown here is derived from an EMBL/GenBank/DDBJ whole genome shotgun (WGS) entry which is preliminary data.</text>
</comment>
<protein>
    <submittedName>
        <fullName evidence="1">Uncharacterized protein</fullName>
    </submittedName>
</protein>
<evidence type="ECO:0000313" key="2">
    <source>
        <dbReference type="Proteomes" id="UP001174839"/>
    </source>
</evidence>
<name>A0ABT7WFB1_9FLAO</name>
<proteinExistence type="predicted"/>
<dbReference type="RefSeq" id="WP_289724971.1">
    <property type="nucleotide sequence ID" value="NZ_JAUDUY010000004.1"/>
</dbReference>
<sequence length="124" mass="14616">MQEEEQFILTVEAMPDKFDCNTPLQAVYSFEPYEYYLNFEDKDGYDGQFWLDKSNEIKIYNRWKGDKILITIDLPKGLKAYYTTISDLNKVTLDPVVEFFKNNEIALKNNCPGLTDDQFNMIEN</sequence>
<dbReference type="Proteomes" id="UP001174839">
    <property type="component" value="Unassembled WGS sequence"/>
</dbReference>